<feature type="binding site" evidence="5">
    <location>
        <position position="166"/>
    </location>
    <ligand>
        <name>a divalent metal cation</name>
        <dbReference type="ChEBI" id="CHEBI:60240"/>
        <label>2</label>
    </ligand>
</feature>
<name>S3E971_GLAL2</name>
<dbReference type="HOGENOM" id="CLU_031506_1_0_1"/>
<dbReference type="Gene3D" id="3.20.20.140">
    <property type="entry name" value="Metal-dependent hydrolases"/>
    <property type="match status" value="1"/>
</dbReference>
<dbReference type="GO" id="GO:0006309">
    <property type="term" value="P:apoptotic DNA fragmentation"/>
    <property type="evidence" value="ECO:0007669"/>
    <property type="project" value="EnsemblFungi"/>
</dbReference>
<dbReference type="OrthoDB" id="6079689at2759"/>
<dbReference type="GeneID" id="19469549"/>
<dbReference type="PROSITE" id="PS01091">
    <property type="entry name" value="TATD_3"/>
    <property type="match status" value="1"/>
</dbReference>
<feature type="binding site" evidence="5">
    <location>
        <position position="192"/>
    </location>
    <ligand>
        <name>a divalent metal cation</name>
        <dbReference type="ChEBI" id="CHEBI:60240"/>
        <label>2</label>
    </ligand>
</feature>
<feature type="binding site" evidence="5">
    <location>
        <position position="129"/>
    </location>
    <ligand>
        <name>a divalent metal cation</name>
        <dbReference type="ChEBI" id="CHEBI:60240"/>
        <label>1</label>
    </ligand>
</feature>
<dbReference type="AlphaFoldDB" id="S3E971"/>
<proteinExistence type="inferred from homology"/>
<dbReference type="EMBL" id="KE145355">
    <property type="protein sequence ID" value="EPE34808.1"/>
    <property type="molecule type" value="Genomic_DNA"/>
</dbReference>
<evidence type="ECO:0000313" key="6">
    <source>
        <dbReference type="EMBL" id="EPE34808.1"/>
    </source>
</evidence>
<organism evidence="6 7">
    <name type="scientific">Glarea lozoyensis (strain ATCC 20868 / MF5171)</name>
    <dbReference type="NCBI Taxonomy" id="1116229"/>
    <lineage>
        <taxon>Eukaryota</taxon>
        <taxon>Fungi</taxon>
        <taxon>Dikarya</taxon>
        <taxon>Ascomycota</taxon>
        <taxon>Pezizomycotina</taxon>
        <taxon>Leotiomycetes</taxon>
        <taxon>Helotiales</taxon>
        <taxon>Helotiaceae</taxon>
        <taxon>Glarea</taxon>
    </lineage>
</organism>
<dbReference type="InterPro" id="IPR001130">
    <property type="entry name" value="TatD-like"/>
</dbReference>
<dbReference type="GO" id="GO:0008296">
    <property type="term" value="F:3'-5'-DNA exonuclease activity"/>
    <property type="evidence" value="ECO:0007669"/>
    <property type="project" value="EnsemblFungi"/>
</dbReference>
<dbReference type="STRING" id="1116229.S3E971"/>
<keyword evidence="2" id="KW-0540">Nuclease</keyword>
<evidence type="ECO:0000256" key="1">
    <source>
        <dbReference type="ARBA" id="ARBA00009275"/>
    </source>
</evidence>
<dbReference type="GO" id="GO:0004519">
    <property type="term" value="F:endonuclease activity"/>
    <property type="evidence" value="ECO:0007669"/>
    <property type="project" value="EnsemblFungi"/>
</dbReference>
<dbReference type="GO" id="GO:0005829">
    <property type="term" value="C:cytosol"/>
    <property type="evidence" value="ECO:0007669"/>
    <property type="project" value="TreeGrafter"/>
</dbReference>
<evidence type="ECO:0000256" key="5">
    <source>
        <dbReference type="PIRSR" id="PIRSR005902-1"/>
    </source>
</evidence>
<gene>
    <name evidence="6" type="ORF">GLAREA_10503</name>
</gene>
<dbReference type="CDD" id="cd01310">
    <property type="entry name" value="TatD_DNAse"/>
    <property type="match status" value="1"/>
</dbReference>
<dbReference type="Proteomes" id="UP000016922">
    <property type="component" value="Unassembled WGS sequence"/>
</dbReference>
<dbReference type="Pfam" id="PF01026">
    <property type="entry name" value="TatD_DNase"/>
    <property type="match status" value="1"/>
</dbReference>
<protein>
    <submittedName>
        <fullName evidence="6">Metallo-dependent hydrolase</fullName>
    </submittedName>
</protein>
<dbReference type="GO" id="GO:0034599">
    <property type="term" value="P:cellular response to oxidative stress"/>
    <property type="evidence" value="ECO:0007669"/>
    <property type="project" value="EnsemblFungi"/>
</dbReference>
<dbReference type="GO" id="GO:0046872">
    <property type="term" value="F:metal ion binding"/>
    <property type="evidence" value="ECO:0007669"/>
    <property type="project" value="UniProtKB-KW"/>
</dbReference>
<dbReference type="InterPro" id="IPR018228">
    <property type="entry name" value="DNase_TatD-rel_CS"/>
</dbReference>
<dbReference type="InterPro" id="IPR050891">
    <property type="entry name" value="TatD-type_Hydrolase"/>
</dbReference>
<dbReference type="KEGG" id="glz:GLAREA_10503"/>
<keyword evidence="7" id="KW-1185">Reference proteome</keyword>
<dbReference type="OMA" id="YGGSQKH"/>
<dbReference type="PANTHER" id="PTHR10060:SF15">
    <property type="entry name" value="DEOXYRIBONUCLEASE TATDN1"/>
    <property type="match status" value="1"/>
</dbReference>
<dbReference type="eggNOG" id="KOG3020">
    <property type="taxonomic scope" value="Eukaryota"/>
</dbReference>
<dbReference type="RefSeq" id="XP_008077795.1">
    <property type="nucleotide sequence ID" value="XM_008079604.1"/>
</dbReference>
<keyword evidence="4 6" id="KW-0378">Hydrolase</keyword>
<comment type="similarity">
    <text evidence="1">Belongs to the metallo-dependent hydrolases superfamily. TatD-type hydrolase family.</text>
</comment>
<sequence>MATESPIPEPPSSYKPRYIDIGINLTDPVYSGIYHGTQRHPADLHAVVARAKEAGCTKLIVTGSDLAESKKAVELAKEYPGTIYTTIGVHPCSCTQFETHDPSPEDLLSQLKKLAIEAKSSGHCVAFGEIGLDYDRLTLCPKKTQLKYFTAQLELATELQLPLFLHSRAAHADFLTILNKYSDRLPKRGVVHSFTGSMEEMQELVQRGWHIGVNGCSLKTEDNLKVVKEIPLERLMLETDGPWCEIRASHAGSKYLKGFEEVGRWVKKERWAEGNCVKGRNEPCVIGKVGVVVAGVRGVELREVTEMAWGNTGRVFGIEG</sequence>
<evidence type="ECO:0000256" key="4">
    <source>
        <dbReference type="ARBA" id="ARBA00022801"/>
    </source>
</evidence>
<dbReference type="SUPFAM" id="SSF51556">
    <property type="entry name" value="Metallo-dependent hydrolases"/>
    <property type="match status" value="1"/>
</dbReference>
<feature type="binding site" evidence="5">
    <location>
        <position position="240"/>
    </location>
    <ligand>
        <name>a divalent metal cation</name>
        <dbReference type="ChEBI" id="CHEBI:60240"/>
        <label>1</label>
    </ligand>
</feature>
<evidence type="ECO:0000313" key="7">
    <source>
        <dbReference type="Proteomes" id="UP000016922"/>
    </source>
</evidence>
<evidence type="ECO:0000256" key="2">
    <source>
        <dbReference type="ARBA" id="ARBA00022722"/>
    </source>
</evidence>
<reference evidence="6 7" key="1">
    <citation type="journal article" date="2013" name="BMC Genomics">
        <title>Genomics-driven discovery of the pneumocandin biosynthetic gene cluster in the fungus Glarea lozoyensis.</title>
        <authorList>
            <person name="Chen L."/>
            <person name="Yue Q."/>
            <person name="Zhang X."/>
            <person name="Xiang M."/>
            <person name="Wang C."/>
            <person name="Li S."/>
            <person name="Che Y."/>
            <person name="Ortiz-Lopez F.J."/>
            <person name="Bills G.F."/>
            <person name="Liu X."/>
            <person name="An Z."/>
        </authorList>
    </citation>
    <scope>NUCLEOTIDE SEQUENCE [LARGE SCALE GENOMIC DNA]</scope>
    <source>
        <strain evidence="7">ATCC 20868 / MF5171</strain>
    </source>
</reference>
<dbReference type="InterPro" id="IPR032466">
    <property type="entry name" value="Metal_Hydrolase"/>
</dbReference>
<evidence type="ECO:0000256" key="3">
    <source>
        <dbReference type="ARBA" id="ARBA00022723"/>
    </source>
</evidence>
<accession>S3E971</accession>
<keyword evidence="3 5" id="KW-0479">Metal-binding</keyword>
<dbReference type="PANTHER" id="PTHR10060">
    <property type="entry name" value="TATD FAMILY DEOXYRIBONUCLEASE"/>
    <property type="match status" value="1"/>
</dbReference>
<dbReference type="PIRSF" id="PIRSF005902">
    <property type="entry name" value="DNase_TatD"/>
    <property type="match status" value="1"/>
</dbReference>